<evidence type="ECO:0000256" key="2">
    <source>
        <dbReference type="ARBA" id="ARBA00022723"/>
    </source>
</evidence>
<dbReference type="InterPro" id="IPR011650">
    <property type="entry name" value="Peptidase_M20_dimer"/>
</dbReference>
<evidence type="ECO:0000256" key="5">
    <source>
        <dbReference type="PIRSR" id="PIRSR037238-1"/>
    </source>
</evidence>
<dbReference type="Gene3D" id="3.30.70.360">
    <property type="match status" value="1"/>
</dbReference>
<dbReference type="PIRSF" id="PIRSF037238">
    <property type="entry name" value="Carboxypeptidase_G2"/>
    <property type="match status" value="1"/>
</dbReference>
<dbReference type="Gene3D" id="3.40.630.10">
    <property type="entry name" value="Zn peptidases"/>
    <property type="match status" value="1"/>
</dbReference>
<dbReference type="Pfam" id="PF01546">
    <property type="entry name" value="Peptidase_M20"/>
    <property type="match status" value="1"/>
</dbReference>
<dbReference type="GO" id="GO:0046872">
    <property type="term" value="F:metal ion binding"/>
    <property type="evidence" value="ECO:0007669"/>
    <property type="project" value="UniProtKB-KW"/>
</dbReference>
<evidence type="ECO:0000256" key="1">
    <source>
        <dbReference type="ARBA" id="ARBA00001947"/>
    </source>
</evidence>
<dbReference type="GO" id="GO:0016787">
    <property type="term" value="F:hydrolase activity"/>
    <property type="evidence" value="ECO:0007669"/>
    <property type="project" value="UniProtKB-KW"/>
</dbReference>
<dbReference type="SUPFAM" id="SSF53187">
    <property type="entry name" value="Zn-dependent exopeptidases"/>
    <property type="match status" value="1"/>
</dbReference>
<dbReference type="Pfam" id="PF07687">
    <property type="entry name" value="M20_dimer"/>
    <property type="match status" value="1"/>
</dbReference>
<evidence type="ECO:0000313" key="8">
    <source>
        <dbReference type="Proteomes" id="UP000481643"/>
    </source>
</evidence>
<keyword evidence="2" id="KW-0479">Metal-binding</keyword>
<evidence type="ECO:0000256" key="3">
    <source>
        <dbReference type="ARBA" id="ARBA00022801"/>
    </source>
</evidence>
<dbReference type="Proteomes" id="UP000481643">
    <property type="component" value="Unassembled WGS sequence"/>
</dbReference>
<dbReference type="AlphaFoldDB" id="A0A6L3YUN3"/>
<reference evidence="7 8" key="1">
    <citation type="submission" date="2019-09" db="EMBL/GenBank/DDBJ databases">
        <title>Taxonomic organization of the family Brucellaceae based on a phylogenomic approach.</title>
        <authorList>
            <person name="Leclercq S."/>
            <person name="Cloeckaert A."/>
            <person name="Zygmunt M.S."/>
        </authorList>
    </citation>
    <scope>NUCLEOTIDE SEQUENCE [LARGE SCALE GENOMIC DNA]</scope>
    <source>
        <strain evidence="7 8">WS1830</strain>
    </source>
</reference>
<dbReference type="InterPro" id="IPR017150">
    <property type="entry name" value="Pept_M20_glutamate_carboxypep"/>
</dbReference>
<evidence type="ECO:0000259" key="6">
    <source>
        <dbReference type="Pfam" id="PF07687"/>
    </source>
</evidence>
<evidence type="ECO:0000313" key="7">
    <source>
        <dbReference type="EMBL" id="KAB2688415.1"/>
    </source>
</evidence>
<comment type="caution">
    <text evidence="7">The sequence shown here is derived from an EMBL/GenBank/DDBJ whole genome shotgun (WGS) entry which is preliminary data.</text>
</comment>
<feature type="active site" description="Proton acceptor" evidence="5">
    <location>
        <position position="164"/>
    </location>
</feature>
<dbReference type="InterPro" id="IPR050072">
    <property type="entry name" value="Peptidase_M20A"/>
</dbReference>
<dbReference type="InterPro" id="IPR036264">
    <property type="entry name" value="Bact_exopeptidase_dim_dom"/>
</dbReference>
<sequence>MNTRMLVYKNTKWEALMNLASRFRDVFADRLDAMLADIAELVGIEAGSYDVEGVTRTSHWIGERLHAQGFELHYEEVPERGNRLLAVRKGQGKGRLMILGHADTVWPRGTLENWPFEIRGELATGPGVGDMRGGLVLAINAIDVASKAGLAEFEEIKFLVVSDEELGSPLSRGWIEEHAKTSDWVLTLEPGRPGGGYFTSRGAVGAFFIEAVGQTAHAAANYLKGASAVRPLAILVPQIEALTDLENGAIVNVGVFQGGDARQVIPGHAKLHVDMRARTPEAAAKLQREVERLISEVATDRVSVVLKGGWTRPAWARTAETQALYTIIAKASEEIGAPCFELTNISGGSDASFCGALGVPTIDGLGPICNDICSRDETIVVDSLVDRGAVFSTLIATLSGNGNNGIKG</sequence>
<dbReference type="SUPFAM" id="SSF55031">
    <property type="entry name" value="Bacterial exopeptidase dimerisation domain"/>
    <property type="match status" value="1"/>
</dbReference>
<comment type="cofactor">
    <cofactor evidence="1">
        <name>Zn(2+)</name>
        <dbReference type="ChEBI" id="CHEBI:29105"/>
    </cofactor>
</comment>
<keyword evidence="4" id="KW-0862">Zinc</keyword>
<keyword evidence="3" id="KW-0378">Hydrolase</keyword>
<organism evidence="7 8">
    <name type="scientific">Brucella tritici</name>
    <dbReference type="NCBI Taxonomy" id="94626"/>
    <lineage>
        <taxon>Bacteria</taxon>
        <taxon>Pseudomonadati</taxon>
        <taxon>Pseudomonadota</taxon>
        <taxon>Alphaproteobacteria</taxon>
        <taxon>Hyphomicrobiales</taxon>
        <taxon>Brucellaceae</taxon>
        <taxon>Brucella/Ochrobactrum group</taxon>
        <taxon>Brucella</taxon>
    </lineage>
</organism>
<feature type="active site" evidence="5">
    <location>
        <position position="103"/>
    </location>
</feature>
<name>A0A6L3YUN3_9HYPH</name>
<dbReference type="InterPro" id="IPR001261">
    <property type="entry name" value="ArgE/DapE_CS"/>
</dbReference>
<protein>
    <submittedName>
        <fullName evidence="7">M20 family metallopeptidase</fullName>
    </submittedName>
</protein>
<accession>A0A6L3YUN3</accession>
<feature type="domain" description="Peptidase M20 dimerisation" evidence="6">
    <location>
        <begin position="207"/>
        <end position="298"/>
    </location>
</feature>
<proteinExistence type="predicted"/>
<dbReference type="PANTHER" id="PTHR43808:SF9">
    <property type="entry name" value="BLL0789 PROTEIN"/>
    <property type="match status" value="1"/>
</dbReference>
<dbReference type="PANTHER" id="PTHR43808">
    <property type="entry name" value="ACETYLORNITHINE DEACETYLASE"/>
    <property type="match status" value="1"/>
</dbReference>
<gene>
    <name evidence="7" type="ORF">F9L08_05855</name>
</gene>
<dbReference type="PROSITE" id="PS00758">
    <property type="entry name" value="ARGE_DAPE_CPG2_1"/>
    <property type="match status" value="1"/>
</dbReference>
<dbReference type="InterPro" id="IPR002933">
    <property type="entry name" value="Peptidase_M20"/>
</dbReference>
<dbReference type="EMBL" id="WBVX01000004">
    <property type="protein sequence ID" value="KAB2688415.1"/>
    <property type="molecule type" value="Genomic_DNA"/>
</dbReference>
<evidence type="ECO:0000256" key="4">
    <source>
        <dbReference type="ARBA" id="ARBA00022833"/>
    </source>
</evidence>